<name>A0ABP7FHN9_9FLAO</name>
<evidence type="ECO:0000313" key="1">
    <source>
        <dbReference type="EMBL" id="GAA3736230.1"/>
    </source>
</evidence>
<comment type="caution">
    <text evidence="1">The sequence shown here is derived from an EMBL/GenBank/DDBJ whole genome shotgun (WGS) entry which is preliminary data.</text>
</comment>
<accession>A0ABP7FHN9</accession>
<evidence type="ECO:0008006" key="3">
    <source>
        <dbReference type="Google" id="ProtNLM"/>
    </source>
</evidence>
<gene>
    <name evidence="1" type="ORF">GCM10022422_19140</name>
</gene>
<reference evidence="2" key="1">
    <citation type="journal article" date="2019" name="Int. J. Syst. Evol. Microbiol.">
        <title>The Global Catalogue of Microorganisms (GCM) 10K type strain sequencing project: providing services to taxonomists for standard genome sequencing and annotation.</title>
        <authorList>
            <consortium name="The Broad Institute Genomics Platform"/>
            <consortium name="The Broad Institute Genome Sequencing Center for Infectious Disease"/>
            <person name="Wu L."/>
            <person name="Ma J."/>
        </authorList>
    </citation>
    <scope>NUCLEOTIDE SEQUENCE [LARGE SCALE GENOMIC DNA]</scope>
    <source>
        <strain evidence="2">JCM 17336</strain>
    </source>
</reference>
<organism evidence="1 2">
    <name type="scientific">Flavobacterium ginsengisoli</name>
    <dbReference type="NCBI Taxonomy" id="871694"/>
    <lineage>
        <taxon>Bacteria</taxon>
        <taxon>Pseudomonadati</taxon>
        <taxon>Bacteroidota</taxon>
        <taxon>Flavobacteriia</taxon>
        <taxon>Flavobacteriales</taxon>
        <taxon>Flavobacteriaceae</taxon>
        <taxon>Flavobacterium</taxon>
    </lineage>
</organism>
<proteinExistence type="predicted"/>
<sequence>MLRKIVIKEFGRDGHCYLKKKLMKSSLTLTVENVLKSISVDKKYKGYALEESLIAFKYLQKLGLRNTIWWKSLIKLSIGFIKKIFFYKKLILRESLKKDKYKILVAINFSIADTRHSKILIDFINEFPDKMDLLIVTNQKCVEEHCLKNDFSCIFFKNSIYNFNLGDLLSGYTINESFIFKEYREYIDFLNVLYLRVTPKIVITTQDFLLPDFYFAKVANFQNIQTITHQHGEIPNSEKSLYSVLFSDYFMCWGEVSKERLKRSINEDRIKIVGTTKFGKIRAKNSFIKENILITPTVFPLHQLKFILSNTLIEIKDFNNIIIKTHPSQNTKEIKDVIDEICKLNEITTNIKVIGSEEGLIDLLDNAFILINIKSGAYLEGVLSGTSLIDLDLDEVNSSLFQNADAFIKVSDLKNEIAKRKSDSKYNESIIRNQNLLLKKNIFSSTLETEIEFVKGLL</sequence>
<evidence type="ECO:0000313" key="2">
    <source>
        <dbReference type="Proteomes" id="UP001501367"/>
    </source>
</evidence>
<dbReference type="EMBL" id="BAABDT010000003">
    <property type="protein sequence ID" value="GAA3736230.1"/>
    <property type="molecule type" value="Genomic_DNA"/>
</dbReference>
<protein>
    <recommendedName>
        <fullName evidence="3">UDP-N-acetylglucosamine 2-epimerase domain-containing protein</fullName>
    </recommendedName>
</protein>
<keyword evidence="2" id="KW-1185">Reference proteome</keyword>
<dbReference type="Proteomes" id="UP001501367">
    <property type="component" value="Unassembled WGS sequence"/>
</dbReference>